<comment type="caution">
    <text evidence="2">The sequence shown here is derived from an EMBL/GenBank/DDBJ whole genome shotgun (WGS) entry which is preliminary data.</text>
</comment>
<feature type="transmembrane region" description="Helical" evidence="1">
    <location>
        <begin position="81"/>
        <end position="99"/>
    </location>
</feature>
<dbReference type="AlphaFoldDB" id="A0A317L5B3"/>
<accession>A0A317L5B3</accession>
<proteinExistence type="predicted"/>
<organism evidence="2 3">
    <name type="scientific">Gracilibacillus dipsosauri</name>
    <dbReference type="NCBI Taxonomy" id="178340"/>
    <lineage>
        <taxon>Bacteria</taxon>
        <taxon>Bacillati</taxon>
        <taxon>Bacillota</taxon>
        <taxon>Bacilli</taxon>
        <taxon>Bacillales</taxon>
        <taxon>Bacillaceae</taxon>
        <taxon>Gracilibacillus</taxon>
    </lineage>
</organism>
<evidence type="ECO:0000313" key="3">
    <source>
        <dbReference type="Proteomes" id="UP000245624"/>
    </source>
</evidence>
<evidence type="ECO:0000313" key="2">
    <source>
        <dbReference type="EMBL" id="PWU69019.1"/>
    </source>
</evidence>
<dbReference type="EMBL" id="QGTD01000008">
    <property type="protein sequence ID" value="PWU69019.1"/>
    <property type="molecule type" value="Genomic_DNA"/>
</dbReference>
<dbReference type="Proteomes" id="UP000245624">
    <property type="component" value="Unassembled WGS sequence"/>
</dbReference>
<dbReference type="OrthoDB" id="2971355at2"/>
<name>A0A317L5B3_9BACI</name>
<gene>
    <name evidence="2" type="ORF">DLJ74_11455</name>
</gene>
<sequence>MWETIWNQFVRISDFIFLTMRKELFIFLTVFLFILIIYLVIKPIIRLLIALEWELFLSFFIAIILSVFILQRLPVMIEKEYLIYTIVAFSIYIAIRRSVALLKKD</sequence>
<keyword evidence="3" id="KW-1185">Reference proteome</keyword>
<protein>
    <submittedName>
        <fullName evidence="2">Uncharacterized protein</fullName>
    </submittedName>
</protein>
<evidence type="ECO:0000256" key="1">
    <source>
        <dbReference type="SAM" id="Phobius"/>
    </source>
</evidence>
<reference evidence="2 3" key="1">
    <citation type="submission" date="2018-05" db="EMBL/GenBank/DDBJ databases">
        <title>Genomic analysis of Gracilibacillus dipsosauri DD1 reveals novel features of a salt-tolerant amylase.</title>
        <authorList>
            <person name="Deutch C.E."/>
            <person name="Yang S."/>
        </authorList>
    </citation>
    <scope>NUCLEOTIDE SEQUENCE [LARGE SCALE GENOMIC DNA]</scope>
    <source>
        <strain evidence="2 3">DD1</strain>
    </source>
</reference>
<keyword evidence="1" id="KW-0472">Membrane</keyword>
<keyword evidence="1" id="KW-1133">Transmembrane helix</keyword>
<feature type="transmembrane region" description="Helical" evidence="1">
    <location>
        <begin position="24"/>
        <end position="41"/>
    </location>
</feature>
<dbReference type="RefSeq" id="WP_054859586.1">
    <property type="nucleotide sequence ID" value="NZ_JAJUIE010000026.1"/>
</dbReference>
<keyword evidence="1" id="KW-0812">Transmembrane</keyword>
<feature type="transmembrane region" description="Helical" evidence="1">
    <location>
        <begin position="48"/>
        <end position="69"/>
    </location>
</feature>